<keyword evidence="3 5" id="KW-1133">Transmembrane helix</keyword>
<keyword evidence="5" id="KW-0406">Ion transport</keyword>
<dbReference type="Gene3D" id="2.70.170.10">
    <property type="entry name" value="Neurotransmitter-gated ion-channel ligand-binding domain"/>
    <property type="match status" value="1"/>
</dbReference>
<dbReference type="SUPFAM" id="SSF90112">
    <property type="entry name" value="Neurotransmitter-gated ion-channel transmembrane pore"/>
    <property type="match status" value="1"/>
</dbReference>
<keyword evidence="4 5" id="KW-0472">Membrane</keyword>
<keyword evidence="8" id="KW-1185">Reference proteome</keyword>
<dbReference type="AlphaFoldDB" id="A0A9W3B7X7"/>
<name>A0A9W3B7X7_BIOGL</name>
<evidence type="ECO:0000259" key="7">
    <source>
        <dbReference type="Pfam" id="PF02932"/>
    </source>
</evidence>
<comment type="similarity">
    <text evidence="5">Belongs to the ligand-gated ion channel (TC 1.A.9) family.</text>
</comment>
<dbReference type="FunFam" id="2.70.170.10:FF:000028">
    <property type="entry name" value="AcetylCholine Receptor"/>
    <property type="match status" value="1"/>
</dbReference>
<dbReference type="PANTHER" id="PTHR18945">
    <property type="entry name" value="NEUROTRANSMITTER GATED ION CHANNEL"/>
    <property type="match status" value="1"/>
</dbReference>
<dbReference type="InterPro" id="IPR018000">
    <property type="entry name" value="Neurotransmitter_ion_chnl_CS"/>
</dbReference>
<dbReference type="Gene3D" id="1.20.58.390">
    <property type="entry name" value="Neurotransmitter-gated ion-channel transmembrane domain"/>
    <property type="match status" value="1"/>
</dbReference>
<dbReference type="OrthoDB" id="5809364at2759"/>
<evidence type="ECO:0000256" key="4">
    <source>
        <dbReference type="ARBA" id="ARBA00023136"/>
    </source>
</evidence>
<feature type="transmembrane region" description="Helical" evidence="5">
    <location>
        <begin position="284"/>
        <end position="305"/>
    </location>
</feature>
<proteinExistence type="inferred from homology"/>
<comment type="subcellular location">
    <subcellularLocation>
        <location evidence="1">Membrane</location>
        <topology evidence="1">Multi-pass membrane protein</topology>
    </subcellularLocation>
</comment>
<dbReference type="PROSITE" id="PS00236">
    <property type="entry name" value="NEUROTR_ION_CHANNEL"/>
    <property type="match status" value="1"/>
</dbReference>
<dbReference type="OMA" id="ATEYDPF"/>
<evidence type="ECO:0000259" key="6">
    <source>
        <dbReference type="Pfam" id="PF02931"/>
    </source>
</evidence>
<dbReference type="PRINTS" id="PR00252">
    <property type="entry name" value="NRIONCHANNEL"/>
</dbReference>
<gene>
    <name evidence="9" type="primary">LOC106075518</name>
</gene>
<dbReference type="CDD" id="cd19051">
    <property type="entry name" value="LGIC_TM_cation"/>
    <property type="match status" value="1"/>
</dbReference>
<dbReference type="SUPFAM" id="SSF63712">
    <property type="entry name" value="Nicotinic receptor ligand binding domain-like"/>
    <property type="match status" value="1"/>
</dbReference>
<organism evidence="8 9">
    <name type="scientific">Biomphalaria glabrata</name>
    <name type="common">Bloodfluke planorb</name>
    <name type="synonym">Freshwater snail</name>
    <dbReference type="NCBI Taxonomy" id="6526"/>
    <lineage>
        <taxon>Eukaryota</taxon>
        <taxon>Metazoa</taxon>
        <taxon>Spiralia</taxon>
        <taxon>Lophotrochozoa</taxon>
        <taxon>Mollusca</taxon>
        <taxon>Gastropoda</taxon>
        <taxon>Heterobranchia</taxon>
        <taxon>Euthyneura</taxon>
        <taxon>Panpulmonata</taxon>
        <taxon>Hygrophila</taxon>
        <taxon>Lymnaeoidea</taxon>
        <taxon>Planorbidae</taxon>
        <taxon>Biomphalaria</taxon>
    </lineage>
</organism>
<dbReference type="GO" id="GO:0016020">
    <property type="term" value="C:membrane"/>
    <property type="evidence" value="ECO:0007669"/>
    <property type="project" value="UniProtKB-SubCell"/>
</dbReference>
<keyword evidence="5" id="KW-0813">Transport</keyword>
<dbReference type="Proteomes" id="UP001165740">
    <property type="component" value="Chromosome 8"/>
</dbReference>
<dbReference type="Pfam" id="PF02931">
    <property type="entry name" value="Neur_chan_LBD"/>
    <property type="match status" value="1"/>
</dbReference>
<feature type="domain" description="Neurotransmitter-gated ion-channel transmembrane" evidence="7">
    <location>
        <begin position="259"/>
        <end position="465"/>
    </location>
</feature>
<evidence type="ECO:0000313" key="8">
    <source>
        <dbReference type="Proteomes" id="UP001165740"/>
    </source>
</evidence>
<feature type="domain" description="Neurotransmitter-gated ion-channel ligand-binding" evidence="6">
    <location>
        <begin position="50"/>
        <end position="252"/>
    </location>
</feature>
<dbReference type="InterPro" id="IPR038050">
    <property type="entry name" value="Neuro_actylchol_rec"/>
</dbReference>
<dbReference type="GO" id="GO:0004888">
    <property type="term" value="F:transmembrane signaling receptor activity"/>
    <property type="evidence" value="ECO:0007669"/>
    <property type="project" value="InterPro"/>
</dbReference>
<keyword evidence="2 5" id="KW-0812">Transmembrane</keyword>
<dbReference type="InterPro" id="IPR036734">
    <property type="entry name" value="Neur_chan_lig-bd_sf"/>
</dbReference>
<dbReference type="GO" id="GO:0005230">
    <property type="term" value="F:extracellular ligand-gated monoatomic ion channel activity"/>
    <property type="evidence" value="ECO:0007669"/>
    <property type="project" value="InterPro"/>
</dbReference>
<evidence type="ECO:0000313" key="9">
    <source>
        <dbReference type="RefSeq" id="XP_055895550.1"/>
    </source>
</evidence>
<accession>A0A9W3B7X7</accession>
<evidence type="ECO:0000256" key="5">
    <source>
        <dbReference type="RuleBase" id="RU000687"/>
    </source>
</evidence>
<dbReference type="Pfam" id="PF02932">
    <property type="entry name" value="Neur_chan_memb"/>
    <property type="match status" value="1"/>
</dbReference>
<dbReference type="GeneID" id="106075518"/>
<dbReference type="InterPro" id="IPR036719">
    <property type="entry name" value="Neuro-gated_channel_TM_sf"/>
</dbReference>
<evidence type="ECO:0000256" key="2">
    <source>
        <dbReference type="ARBA" id="ARBA00022692"/>
    </source>
</evidence>
<dbReference type="InterPro" id="IPR006029">
    <property type="entry name" value="Neurotrans-gated_channel_TM"/>
</dbReference>
<evidence type="ECO:0000256" key="3">
    <source>
        <dbReference type="ARBA" id="ARBA00022989"/>
    </source>
</evidence>
<keyword evidence="5" id="KW-0407">Ion channel</keyword>
<feature type="transmembrane region" description="Helical" evidence="5">
    <location>
        <begin position="317"/>
        <end position="340"/>
    </location>
</feature>
<sequence length="471" mass="52946">MTSENLKGSYVCHNSRMTSKDSVFKLVLFCISMFYKARAQTYSDGLKLLNDKLSSVNYRSELRPLLDQTRVINVTVEFFLLSIVELSDVAQSFTANGFLTLHWTDEILAWDFTRYNQTRVIHPLSENIWIPKILLMNTLNERDIFADNKAPLFINSSGSVTWAPGSLFPTSCQLKMTKYPMDEQTCTIFLSAMTHSVKELRFLVPSTKVRLDFYTRHGEWDLLSSSVTIADLDTGVTSMSSVRLKFTLKRRPQFLFINILLPAVFLSFLNIMVFVIPVESGEKISYVITVQMALSVFLSMVSSMLPSSSLTMPTVIVYLFILLIISMLTVIDSIITVHLYHLETKEDLQQKTKEQFKRAADKVVSIKKIMSAISKPEVNDASSVTTATSTATGGASLPRPNYPDPALLQPPLYAEEKEINELLAAFKSVSAINHVNKYKVVGQHVDTVSLVVFLAVWVAVTIGFFIDMTVS</sequence>
<reference evidence="9" key="1">
    <citation type="submission" date="2025-08" db="UniProtKB">
        <authorList>
            <consortium name="RefSeq"/>
        </authorList>
    </citation>
    <scope>IDENTIFICATION</scope>
</reference>
<dbReference type="RefSeq" id="XP_055895550.1">
    <property type="nucleotide sequence ID" value="XM_056039575.1"/>
</dbReference>
<dbReference type="InterPro" id="IPR006202">
    <property type="entry name" value="Neur_chan_lig-bd"/>
</dbReference>
<dbReference type="CDD" id="cd18989">
    <property type="entry name" value="LGIC_ECD_cation"/>
    <property type="match status" value="1"/>
</dbReference>
<evidence type="ECO:0000256" key="1">
    <source>
        <dbReference type="ARBA" id="ARBA00004141"/>
    </source>
</evidence>
<protein>
    <submittedName>
        <fullName evidence="9">Neuronal acetylcholine receptor subunit beta-4-like</fullName>
    </submittedName>
</protein>
<feature type="transmembrane region" description="Helical" evidence="5">
    <location>
        <begin position="254"/>
        <end position="278"/>
    </location>
</feature>
<dbReference type="InterPro" id="IPR006201">
    <property type="entry name" value="Neur_channel"/>
</dbReference>
<feature type="transmembrane region" description="Helical" evidence="5">
    <location>
        <begin position="447"/>
        <end position="466"/>
    </location>
</feature>